<evidence type="ECO:0000313" key="3">
    <source>
        <dbReference type="EMBL" id="KAK3358111.1"/>
    </source>
</evidence>
<feature type="domain" description="VWFA" evidence="2">
    <location>
        <begin position="36"/>
        <end position="217"/>
    </location>
</feature>
<gene>
    <name evidence="3" type="ORF">B0T25DRAFT_590131</name>
</gene>
<protein>
    <recommendedName>
        <fullName evidence="2">VWFA domain-containing protein</fullName>
    </recommendedName>
</protein>
<evidence type="ECO:0000256" key="1">
    <source>
        <dbReference type="SAM" id="MobiDB-lite"/>
    </source>
</evidence>
<feature type="compositionally biased region" description="Pro residues" evidence="1">
    <location>
        <begin position="342"/>
        <end position="357"/>
    </location>
</feature>
<sequence>MAWAVLSAAQSKHLRRADPPTCDILEQIDTGSGGRKVGIVIDASNSMEYNDPENLRLEAAHRLNIELVRASTAVGGQSPDLVSVVQFNDSADLLYPLGDPSGASASILGIVPKGGTFIGRGVQTATDDLTKPGSGLTAGRTAIVVLTDGVDDPSSRVGTTISEIRRASDLGIRISFGFLSVDATDQDPDIVSTVVASGGTFSILSDPDSIRRFVAQVFLKGLTATGLAGPTRLLPGITVAATLPQTGASTFLYAARAGEALNVSVRVTGGLSLRVVLRDARTDVDLASAVTGDASIAVAQYTAPSAMDITILVTATGASTQDIFYVAVESSVNLCDTSTTPTPTPTLTPTPGSPPLTPTTSYRHGGSSTHCK</sequence>
<dbReference type="PROSITE" id="PS50234">
    <property type="entry name" value="VWFA"/>
    <property type="match status" value="1"/>
</dbReference>
<dbReference type="InterPro" id="IPR036465">
    <property type="entry name" value="vWFA_dom_sf"/>
</dbReference>
<comment type="caution">
    <text evidence="3">The sequence shown here is derived from an EMBL/GenBank/DDBJ whole genome shotgun (WGS) entry which is preliminary data.</text>
</comment>
<reference evidence="3" key="1">
    <citation type="journal article" date="2023" name="Mol. Phylogenet. Evol.">
        <title>Genome-scale phylogeny and comparative genomics of the fungal order Sordariales.</title>
        <authorList>
            <person name="Hensen N."/>
            <person name="Bonometti L."/>
            <person name="Westerberg I."/>
            <person name="Brannstrom I.O."/>
            <person name="Guillou S."/>
            <person name="Cros-Aarteil S."/>
            <person name="Calhoun S."/>
            <person name="Haridas S."/>
            <person name="Kuo A."/>
            <person name="Mondo S."/>
            <person name="Pangilinan J."/>
            <person name="Riley R."/>
            <person name="LaButti K."/>
            <person name="Andreopoulos B."/>
            <person name="Lipzen A."/>
            <person name="Chen C."/>
            <person name="Yan M."/>
            <person name="Daum C."/>
            <person name="Ng V."/>
            <person name="Clum A."/>
            <person name="Steindorff A."/>
            <person name="Ohm R.A."/>
            <person name="Martin F."/>
            <person name="Silar P."/>
            <person name="Natvig D.O."/>
            <person name="Lalanne C."/>
            <person name="Gautier V."/>
            <person name="Ament-Velasquez S.L."/>
            <person name="Kruys A."/>
            <person name="Hutchinson M.I."/>
            <person name="Powell A.J."/>
            <person name="Barry K."/>
            <person name="Miller A.N."/>
            <person name="Grigoriev I.V."/>
            <person name="Debuchy R."/>
            <person name="Gladieux P."/>
            <person name="Hiltunen Thoren M."/>
            <person name="Johannesson H."/>
        </authorList>
    </citation>
    <scope>NUCLEOTIDE SEQUENCE</scope>
    <source>
        <strain evidence="3">CBS 955.72</strain>
    </source>
</reference>
<organism evidence="3 4">
    <name type="scientific">Lasiosphaeria hispida</name>
    <dbReference type="NCBI Taxonomy" id="260671"/>
    <lineage>
        <taxon>Eukaryota</taxon>
        <taxon>Fungi</taxon>
        <taxon>Dikarya</taxon>
        <taxon>Ascomycota</taxon>
        <taxon>Pezizomycotina</taxon>
        <taxon>Sordariomycetes</taxon>
        <taxon>Sordariomycetidae</taxon>
        <taxon>Sordariales</taxon>
        <taxon>Lasiosphaeriaceae</taxon>
        <taxon>Lasiosphaeria</taxon>
    </lineage>
</organism>
<reference evidence="3" key="2">
    <citation type="submission" date="2023-06" db="EMBL/GenBank/DDBJ databases">
        <authorList>
            <consortium name="Lawrence Berkeley National Laboratory"/>
            <person name="Haridas S."/>
            <person name="Hensen N."/>
            <person name="Bonometti L."/>
            <person name="Westerberg I."/>
            <person name="Brannstrom I.O."/>
            <person name="Guillou S."/>
            <person name="Cros-Aarteil S."/>
            <person name="Calhoun S."/>
            <person name="Kuo A."/>
            <person name="Mondo S."/>
            <person name="Pangilinan J."/>
            <person name="Riley R."/>
            <person name="Labutti K."/>
            <person name="Andreopoulos B."/>
            <person name="Lipzen A."/>
            <person name="Chen C."/>
            <person name="Yanf M."/>
            <person name="Daum C."/>
            <person name="Ng V."/>
            <person name="Clum A."/>
            <person name="Steindorff A."/>
            <person name="Ohm R."/>
            <person name="Martin F."/>
            <person name="Silar P."/>
            <person name="Natvig D."/>
            <person name="Lalanne C."/>
            <person name="Gautier V."/>
            <person name="Ament-Velasquez S.L."/>
            <person name="Kruys A."/>
            <person name="Hutchinson M.I."/>
            <person name="Powell A.J."/>
            <person name="Barry K."/>
            <person name="Miller A.N."/>
            <person name="Grigoriev I.V."/>
            <person name="Debuchy R."/>
            <person name="Gladieux P."/>
            <person name="Thoren M.H."/>
            <person name="Johannesson H."/>
        </authorList>
    </citation>
    <scope>NUCLEOTIDE SEQUENCE</scope>
    <source>
        <strain evidence="3">CBS 955.72</strain>
    </source>
</reference>
<evidence type="ECO:0000313" key="4">
    <source>
        <dbReference type="Proteomes" id="UP001275084"/>
    </source>
</evidence>
<dbReference type="CDD" id="cd00198">
    <property type="entry name" value="vWFA"/>
    <property type="match status" value="1"/>
</dbReference>
<dbReference type="EMBL" id="JAUIQD010000003">
    <property type="protein sequence ID" value="KAK3358111.1"/>
    <property type="molecule type" value="Genomic_DNA"/>
</dbReference>
<feature type="region of interest" description="Disordered" evidence="1">
    <location>
        <begin position="337"/>
        <end position="372"/>
    </location>
</feature>
<dbReference type="Proteomes" id="UP001275084">
    <property type="component" value="Unassembled WGS sequence"/>
</dbReference>
<keyword evidence="4" id="KW-1185">Reference proteome</keyword>
<name>A0AAJ0HP00_9PEZI</name>
<dbReference type="InterPro" id="IPR002035">
    <property type="entry name" value="VWF_A"/>
</dbReference>
<proteinExistence type="predicted"/>
<accession>A0AAJ0HP00</accession>
<dbReference type="SMART" id="SM00327">
    <property type="entry name" value="VWA"/>
    <property type="match status" value="1"/>
</dbReference>
<evidence type="ECO:0000259" key="2">
    <source>
        <dbReference type="PROSITE" id="PS50234"/>
    </source>
</evidence>
<dbReference type="Pfam" id="PF13519">
    <property type="entry name" value="VWA_2"/>
    <property type="match status" value="1"/>
</dbReference>
<dbReference type="Gene3D" id="3.40.50.410">
    <property type="entry name" value="von Willebrand factor, type A domain"/>
    <property type="match status" value="1"/>
</dbReference>
<dbReference type="AlphaFoldDB" id="A0AAJ0HP00"/>
<dbReference type="SUPFAM" id="SSF53300">
    <property type="entry name" value="vWA-like"/>
    <property type="match status" value="1"/>
</dbReference>